<evidence type="ECO:0000313" key="2">
    <source>
        <dbReference type="Proteomes" id="UP000283732"/>
    </source>
</evidence>
<comment type="caution">
    <text evidence="1">The sequence shown here is derived from an EMBL/GenBank/DDBJ whole genome shotgun (WGS) entry which is preliminary data.</text>
</comment>
<gene>
    <name evidence="1" type="ORF">DW191_19030</name>
</gene>
<accession>A0A414XJC2</accession>
<dbReference type="AlphaFoldDB" id="A0A414XJC2"/>
<protein>
    <submittedName>
        <fullName evidence="1">Uncharacterized protein</fullName>
    </submittedName>
</protein>
<dbReference type="Proteomes" id="UP000283732">
    <property type="component" value="Unassembled WGS sequence"/>
</dbReference>
<dbReference type="RefSeq" id="WP_122291550.1">
    <property type="nucleotide sequence ID" value="NZ_QRKC01000015.1"/>
</dbReference>
<dbReference type="EMBL" id="QRKC01000015">
    <property type="protein sequence ID" value="RHH73992.1"/>
    <property type="molecule type" value="Genomic_DNA"/>
</dbReference>
<organism evidence="1 2">
    <name type="scientific">Parabacteroides merdae</name>
    <dbReference type="NCBI Taxonomy" id="46503"/>
    <lineage>
        <taxon>Bacteria</taxon>
        <taxon>Pseudomonadati</taxon>
        <taxon>Bacteroidota</taxon>
        <taxon>Bacteroidia</taxon>
        <taxon>Bacteroidales</taxon>
        <taxon>Tannerellaceae</taxon>
        <taxon>Parabacteroides</taxon>
    </lineage>
</organism>
<evidence type="ECO:0000313" key="1">
    <source>
        <dbReference type="EMBL" id="RHH73992.1"/>
    </source>
</evidence>
<reference evidence="1 2" key="1">
    <citation type="submission" date="2018-08" db="EMBL/GenBank/DDBJ databases">
        <title>A genome reference for cultivated species of the human gut microbiota.</title>
        <authorList>
            <person name="Zou Y."/>
            <person name="Xue W."/>
            <person name="Luo G."/>
        </authorList>
    </citation>
    <scope>NUCLEOTIDE SEQUENCE [LARGE SCALE GENOMIC DNA]</scope>
    <source>
        <strain evidence="1 2">AM16-50</strain>
    </source>
</reference>
<name>A0A414XJC2_9BACT</name>
<sequence>MEEKKRLPVIITPFGSKQKIAKEVSVSRDFVSKSLNYTSNSEKAKKIRSIALEKYGGFESYKEVEV</sequence>
<proteinExistence type="predicted"/>